<dbReference type="Proteomes" id="UP000607653">
    <property type="component" value="Unassembled WGS sequence"/>
</dbReference>
<name>A0A822ZPA5_NELNU</name>
<protein>
    <recommendedName>
        <fullName evidence="4">Root meristem growth factor 9-like</fullName>
    </recommendedName>
</protein>
<gene>
    <name evidence="2" type="ORF">HUJ06_017751</name>
</gene>
<evidence type="ECO:0000313" key="3">
    <source>
        <dbReference type="Proteomes" id="UP000607653"/>
    </source>
</evidence>
<dbReference type="InterPro" id="IPR049306">
    <property type="entry name" value="GLV1-2"/>
</dbReference>
<comment type="caution">
    <text evidence="2">The sequence shown here is derived from an EMBL/GenBank/DDBJ whole genome shotgun (WGS) entry which is preliminary data.</text>
</comment>
<organism evidence="2 3">
    <name type="scientific">Nelumbo nucifera</name>
    <name type="common">Sacred lotus</name>
    <dbReference type="NCBI Taxonomy" id="4432"/>
    <lineage>
        <taxon>Eukaryota</taxon>
        <taxon>Viridiplantae</taxon>
        <taxon>Streptophyta</taxon>
        <taxon>Embryophyta</taxon>
        <taxon>Tracheophyta</taxon>
        <taxon>Spermatophyta</taxon>
        <taxon>Magnoliopsida</taxon>
        <taxon>Proteales</taxon>
        <taxon>Nelumbonaceae</taxon>
        <taxon>Nelumbo</taxon>
    </lineage>
</organism>
<accession>A0A822ZPA5</accession>
<evidence type="ECO:0000313" key="2">
    <source>
        <dbReference type="EMBL" id="DAD47814.1"/>
    </source>
</evidence>
<proteinExistence type="predicted"/>
<sequence length="67" mass="7539">MSSLLFLLFLQCLSLSLLASRSVLGSAYSHATEEVIDSQKNHTNNEDVVVMDYEQPHRKPPIHNESP</sequence>
<keyword evidence="3" id="KW-1185">Reference proteome</keyword>
<dbReference type="Pfam" id="PF21529">
    <property type="entry name" value="GLV1-2"/>
    <property type="match status" value="1"/>
</dbReference>
<keyword evidence="1" id="KW-0732">Signal</keyword>
<evidence type="ECO:0008006" key="4">
    <source>
        <dbReference type="Google" id="ProtNLM"/>
    </source>
</evidence>
<reference evidence="2 3" key="1">
    <citation type="journal article" date="2020" name="Mol. Biol. Evol.">
        <title>Distinct Expression and Methylation Patterns for Genes with Different Fates following a Single Whole-Genome Duplication in Flowering Plants.</title>
        <authorList>
            <person name="Shi T."/>
            <person name="Rahmani R.S."/>
            <person name="Gugger P.F."/>
            <person name="Wang M."/>
            <person name="Li H."/>
            <person name="Zhang Y."/>
            <person name="Li Z."/>
            <person name="Wang Q."/>
            <person name="Van de Peer Y."/>
            <person name="Marchal K."/>
            <person name="Chen J."/>
        </authorList>
    </citation>
    <scope>NUCLEOTIDE SEQUENCE [LARGE SCALE GENOMIC DNA]</scope>
    <source>
        <tissue evidence="2">Leaf</tissue>
    </source>
</reference>
<dbReference type="AlphaFoldDB" id="A0A822ZPA5"/>
<evidence type="ECO:0000256" key="1">
    <source>
        <dbReference type="SAM" id="SignalP"/>
    </source>
</evidence>
<feature type="signal peptide" evidence="1">
    <location>
        <begin position="1"/>
        <end position="19"/>
    </location>
</feature>
<feature type="chain" id="PRO_5032853703" description="Root meristem growth factor 9-like" evidence="1">
    <location>
        <begin position="20"/>
        <end position="67"/>
    </location>
</feature>
<dbReference type="EMBL" id="DUZY01000008">
    <property type="protein sequence ID" value="DAD47814.1"/>
    <property type="molecule type" value="Genomic_DNA"/>
</dbReference>